<dbReference type="EMBL" id="DABERK010000001">
    <property type="protein sequence ID" value="HAI5330478.1"/>
    <property type="molecule type" value="Genomic_DNA"/>
</dbReference>
<dbReference type="Pfam" id="PF10671">
    <property type="entry name" value="TcpQ"/>
    <property type="match status" value="1"/>
</dbReference>
<protein>
    <submittedName>
        <fullName evidence="8">Pilus assembly protein PilL</fullName>
    </submittedName>
    <submittedName>
        <fullName evidence="10">Toxin co-regulated pilus biosynthesis Q family protein</fullName>
    </submittedName>
</protein>
<evidence type="ECO:0000313" key="6">
    <source>
        <dbReference type="EMBL" id="EFH4960075.1"/>
    </source>
</evidence>
<dbReference type="EMBL" id="AASKVF010000010">
    <property type="protein sequence ID" value="EFD6884463.1"/>
    <property type="molecule type" value="Genomic_DNA"/>
</dbReference>
<feature type="domain" description="Toxin co-regulated pilus biosynthesis protein Q C-terminal" evidence="3">
    <location>
        <begin position="153"/>
        <end position="237"/>
    </location>
</feature>
<dbReference type="Proteomes" id="UP000534496">
    <property type="component" value="Unassembled WGS sequence"/>
</dbReference>
<keyword evidence="2" id="KW-0732">Signal</keyword>
<accession>A0A377NWI3</accession>
<dbReference type="EMBL" id="AATJOC010000009">
    <property type="protein sequence ID" value="EFM0253609.1"/>
    <property type="molecule type" value="Genomic_DNA"/>
</dbReference>
<evidence type="ECO:0000313" key="13">
    <source>
        <dbReference type="Proteomes" id="UP000534496"/>
    </source>
</evidence>
<evidence type="ECO:0000313" key="4">
    <source>
        <dbReference type="EMBL" id="EFD6884463.1"/>
    </source>
</evidence>
<dbReference type="Proteomes" id="UP000527548">
    <property type="component" value="Unassembled WGS sequence"/>
</dbReference>
<evidence type="ECO:0000313" key="9">
    <source>
        <dbReference type="EMBL" id="HAI5330478.1"/>
    </source>
</evidence>
<evidence type="ECO:0000313" key="8">
    <source>
        <dbReference type="EMBL" id="HAH7768397.1"/>
    </source>
</evidence>
<dbReference type="Proteomes" id="UP000543424">
    <property type="component" value="Unassembled WGS sequence"/>
</dbReference>
<evidence type="ECO:0000313" key="12">
    <source>
        <dbReference type="Proteomes" id="UP000531962"/>
    </source>
</evidence>
<evidence type="ECO:0000256" key="2">
    <source>
        <dbReference type="SAM" id="SignalP"/>
    </source>
</evidence>
<feature type="chain" id="PRO_5042356657" evidence="2">
    <location>
        <begin position="22"/>
        <end position="241"/>
    </location>
</feature>
<evidence type="ECO:0000313" key="10">
    <source>
        <dbReference type="EMBL" id="QRZ96551.1"/>
    </source>
</evidence>
<dbReference type="Proteomes" id="UP000843571">
    <property type="component" value="Unassembled WGS sequence"/>
</dbReference>
<dbReference type="Proteomes" id="UP000845800">
    <property type="component" value="Unassembled WGS sequence"/>
</dbReference>
<evidence type="ECO:0000313" key="14">
    <source>
        <dbReference type="Proteomes" id="UP000543424"/>
    </source>
</evidence>
<dbReference type="EMBL" id="DABCJL010000003">
    <property type="protein sequence ID" value="HAH7768397.1"/>
    <property type="molecule type" value="Genomic_DNA"/>
</dbReference>
<dbReference type="Proteomes" id="UP000531962">
    <property type="component" value="Unassembled WGS sequence"/>
</dbReference>
<dbReference type="EMBL" id="AASWBF010000006">
    <property type="protein sequence ID" value="EFH4960075.1"/>
    <property type="molecule type" value="Genomic_DNA"/>
</dbReference>
<sequence>MTPLKPLLIVPLLAFSVPLFAAPSPSQVSAPSSSTVSSAPGALKFIPRDGKGLSLKKAMQQLIPPGWTFDIAPDVRPPRTVSWKGNDQWNYVTERMLKKYQLRAITDTEKKHVRIERNTLFSPSQATPGTTSLQEKTAEKSANMPQPAHARTTWTLARGTLLRAGLEQWVAAVPCQAGGTWQLAWQNPGLNYSIDAPLHFTGEFRHALSELFRLYQDAQTPLYAAINSTQCVVHVSDRPGD</sequence>
<evidence type="ECO:0000256" key="1">
    <source>
        <dbReference type="SAM" id="MobiDB-lite"/>
    </source>
</evidence>
<dbReference type="EMBL" id="CP070393">
    <property type="protein sequence ID" value="QRZ96551.1"/>
    <property type="molecule type" value="Genomic_DNA"/>
</dbReference>
<dbReference type="EMBL" id="AASVQO010000024">
    <property type="protein sequence ID" value="EFH3676093.1"/>
    <property type="molecule type" value="Genomic_DNA"/>
</dbReference>
<feature type="compositionally biased region" description="Polar residues" evidence="1">
    <location>
        <begin position="121"/>
        <end position="135"/>
    </location>
</feature>
<evidence type="ECO:0000313" key="7">
    <source>
        <dbReference type="EMBL" id="EFM0253609.1"/>
    </source>
</evidence>
<reference evidence="7 11" key="2">
    <citation type="submission" date="2018-08" db="EMBL/GenBank/DDBJ databases">
        <authorList>
            <consortium name="GenomeTrakr network: Whole genome sequencing for foodborne pathogen traceback"/>
        </authorList>
    </citation>
    <scope>NUCLEOTIDE SEQUENCE [LARGE SCALE GENOMIC DNA]</scope>
    <source>
        <strain evidence="7 11">AZ-TG73163</strain>
    </source>
</reference>
<evidence type="ECO:0000313" key="5">
    <source>
        <dbReference type="EMBL" id="EFH3676093.1"/>
    </source>
</evidence>
<reference evidence="8" key="1">
    <citation type="journal article" date="2018" name="Genome Biol.">
        <title>SKESA: strategic k-mer extension for scrupulous assemblies.</title>
        <authorList>
            <person name="Souvorov A."/>
            <person name="Agarwala R."/>
            <person name="Lipman D.J."/>
        </authorList>
    </citation>
    <scope>NUCLEOTIDE SEQUENCE [LARGE SCALE GENOMIC DNA]</scope>
    <source>
        <strain evidence="9">AMC_487</strain>
        <strain evidence="8">C0382</strain>
    </source>
</reference>
<name>A0A377NWI3_ECOLX</name>
<proteinExistence type="predicted"/>
<evidence type="ECO:0000313" key="11">
    <source>
        <dbReference type="Proteomes" id="UP000527548"/>
    </source>
</evidence>
<reference evidence="8" key="4">
    <citation type="submission" date="2020-01" db="EMBL/GenBank/DDBJ databases">
        <authorList>
            <consortium name="NCBI Pathogen Detection Project"/>
        </authorList>
    </citation>
    <scope>NUCLEOTIDE SEQUENCE</scope>
    <source>
        <strain evidence="9">AMC_487</strain>
        <strain evidence="8">C0382</strain>
    </source>
</reference>
<reference evidence="13 14" key="3">
    <citation type="submission" date="2019-12" db="EMBL/GenBank/DDBJ databases">
        <authorList>
            <consortium name="NARMS: The National Antimicrobial Resistance Monitoring System"/>
        </authorList>
    </citation>
    <scope>NUCLEOTIDE SEQUENCE [LARGE SCALE GENOMIC DNA]</scope>
    <source>
        <strain evidence="4 12">19MD07CB01-EC</strain>
        <strain evidence="6 14">CVM N19EC0130</strain>
        <strain evidence="5 13">CVM N19EC0189</strain>
    </source>
</reference>
<dbReference type="RefSeq" id="WP_001696149.1">
    <property type="nucleotide sequence ID" value="NZ_BAABXZ010000001.1"/>
</dbReference>
<gene>
    <name evidence="7" type="ORF">C719_002810</name>
    <name evidence="6" type="ORF">F9413_05900</name>
    <name evidence="5" type="ORF">F9461_23250</name>
    <name evidence="4" type="ORF">FZU14_09550</name>
    <name evidence="8" type="ORF">HIE29_001808</name>
    <name evidence="9" type="ORF">HJQ60_000395</name>
    <name evidence="10" type="ORF">JNP96_22430</name>
</gene>
<reference evidence="10" key="5">
    <citation type="submission" date="2021-02" db="EMBL/GenBank/DDBJ databases">
        <title>Co-localization of colistin and carbapenem -resistance genes on a novel transferable IncHI2 plasmid in Escherichia coli from chicken-origin.</title>
        <authorList>
            <person name="Hoffmann M."/>
            <person name="Balkey M."/>
            <person name="Ronco T."/>
            <person name="Hendriksen R.S."/>
        </authorList>
    </citation>
    <scope>NUCLEOTIDE SEQUENCE</scope>
    <source>
        <strain evidence="10">CFSAN083829</strain>
    </source>
</reference>
<organism evidence="8">
    <name type="scientific">Escherichia coli</name>
    <dbReference type="NCBI Taxonomy" id="562"/>
    <lineage>
        <taxon>Bacteria</taxon>
        <taxon>Pseudomonadati</taxon>
        <taxon>Pseudomonadota</taxon>
        <taxon>Gammaproteobacteria</taxon>
        <taxon>Enterobacterales</taxon>
        <taxon>Enterobacteriaceae</taxon>
        <taxon>Escherichia</taxon>
    </lineage>
</organism>
<evidence type="ECO:0000259" key="3">
    <source>
        <dbReference type="Pfam" id="PF10671"/>
    </source>
</evidence>
<dbReference type="Proteomes" id="UP000663166">
    <property type="component" value="Chromosome"/>
</dbReference>
<dbReference type="InterPro" id="IPR018927">
    <property type="entry name" value="Pilus_synth_Q_C"/>
</dbReference>
<feature type="region of interest" description="Disordered" evidence="1">
    <location>
        <begin position="121"/>
        <end position="148"/>
    </location>
</feature>
<feature type="signal peptide" evidence="2">
    <location>
        <begin position="1"/>
        <end position="21"/>
    </location>
</feature>
<dbReference type="AlphaFoldDB" id="A0A377NWI3"/>